<gene>
    <name evidence="3" type="ORF">H8706_03150</name>
</gene>
<evidence type="ECO:0000313" key="3">
    <source>
        <dbReference type="EMBL" id="MBC8595866.1"/>
    </source>
</evidence>
<evidence type="ECO:0000259" key="2">
    <source>
        <dbReference type="Pfam" id="PF12229"/>
    </source>
</evidence>
<dbReference type="PANTHER" id="PTHR35788">
    <property type="entry name" value="EXPORTED PROTEIN-RELATED"/>
    <property type="match status" value="1"/>
</dbReference>
<feature type="chain" id="PRO_5039094967" evidence="1">
    <location>
        <begin position="31"/>
        <end position="313"/>
    </location>
</feature>
<comment type="caution">
    <text evidence="3">The sequence shown here is derived from an EMBL/GenBank/DDBJ whole genome shotgun (WGS) entry which is preliminary data.</text>
</comment>
<dbReference type="Pfam" id="PF12229">
    <property type="entry name" value="PG_binding_4"/>
    <property type="match status" value="1"/>
</dbReference>
<dbReference type="InterPro" id="IPR022029">
    <property type="entry name" value="YoaR-like_PG-bd"/>
</dbReference>
<evidence type="ECO:0000256" key="1">
    <source>
        <dbReference type="SAM" id="SignalP"/>
    </source>
</evidence>
<feature type="domain" description="YoaR-like putative peptidoglycan binding" evidence="2">
    <location>
        <begin position="86"/>
        <end position="194"/>
    </location>
</feature>
<accession>A0A926F9K6</accession>
<name>A0A926F9K6_9FIRM</name>
<reference evidence="3" key="1">
    <citation type="submission" date="2020-08" db="EMBL/GenBank/DDBJ databases">
        <title>Genome public.</title>
        <authorList>
            <person name="Liu C."/>
            <person name="Sun Q."/>
        </authorList>
    </citation>
    <scope>NUCLEOTIDE SEQUENCE</scope>
    <source>
        <strain evidence="3">NSJ-50</strain>
    </source>
</reference>
<dbReference type="PANTHER" id="PTHR35788:SF1">
    <property type="entry name" value="EXPORTED PROTEIN"/>
    <property type="match status" value="1"/>
</dbReference>
<dbReference type="RefSeq" id="WP_262431448.1">
    <property type="nucleotide sequence ID" value="NZ_JACRTE010000002.1"/>
</dbReference>
<dbReference type="Proteomes" id="UP000647416">
    <property type="component" value="Unassembled WGS sequence"/>
</dbReference>
<keyword evidence="4" id="KW-1185">Reference proteome</keyword>
<dbReference type="AlphaFoldDB" id="A0A926F9K6"/>
<feature type="signal peptide" evidence="1">
    <location>
        <begin position="1"/>
        <end position="30"/>
    </location>
</feature>
<dbReference type="InterPro" id="IPR052913">
    <property type="entry name" value="Glycopeptide_resist_protein"/>
</dbReference>
<protein>
    <submittedName>
        <fullName evidence="3">Peptidoglycan binding domain-containing protein</fullName>
    </submittedName>
</protein>
<dbReference type="EMBL" id="JACRTE010000002">
    <property type="protein sequence ID" value="MBC8595866.1"/>
    <property type="molecule type" value="Genomic_DNA"/>
</dbReference>
<keyword evidence="1" id="KW-0732">Signal</keyword>
<sequence length="313" mass="35136">MSEKKARRKNAKIIVLTVIAVLIASLCAIAGVLAKTDTAYGKIYVNDLCVGKKNTADIKTALEEKYSPENTNVIFTYKNTDFEVNGADFDLKYDLDKTSENAYQAGKGKNFISRGFNAVKYSLFKKEIPVEITFDQEKLYNILKEKATDVENPVTDTVTELKDGNLVIQNGKKGNGVDIDKIKKDVEKVVSKNKLTDKIEVKITEIKPKIPTAQALYDEFHKEPKDVEFSHENGEVHFSEHVTGVTFDVNEAQKILDQNKHNIEPYSIPVEITQPEKTTQWFIDNKLSDTLGSFSTVYNAGNYERSHNIALAA</sequence>
<proteinExistence type="predicted"/>
<evidence type="ECO:0000313" key="4">
    <source>
        <dbReference type="Proteomes" id="UP000647416"/>
    </source>
</evidence>
<organism evidence="3 4">
    <name type="scientific">Qingrenia yutianensis</name>
    <dbReference type="NCBI Taxonomy" id="2763676"/>
    <lineage>
        <taxon>Bacteria</taxon>
        <taxon>Bacillati</taxon>
        <taxon>Bacillota</taxon>
        <taxon>Clostridia</taxon>
        <taxon>Eubacteriales</taxon>
        <taxon>Oscillospiraceae</taxon>
        <taxon>Qingrenia</taxon>
    </lineage>
</organism>